<gene>
    <name evidence="11" type="primary">LanB1_1</name>
    <name evidence="11" type="ORF">g.1208</name>
</gene>
<evidence type="ECO:0000256" key="1">
    <source>
        <dbReference type="ARBA" id="ARBA00004498"/>
    </source>
</evidence>
<feature type="disulfide bond" evidence="9">
    <location>
        <begin position="58"/>
        <end position="67"/>
    </location>
</feature>
<reference evidence="11" key="1">
    <citation type="journal article" date="2016" name="Gigascience">
        <title>De novo construction of an expanded transcriptome assembly for the western tarnished plant bug, Lygus hesperus.</title>
        <authorList>
            <person name="Tassone E.E."/>
            <person name="Geib S.M."/>
            <person name="Hall B."/>
            <person name="Fabrick J.A."/>
            <person name="Brent C.S."/>
            <person name="Hull J.J."/>
        </authorList>
    </citation>
    <scope>NUCLEOTIDE SEQUENCE</scope>
</reference>
<dbReference type="GO" id="GO:0048731">
    <property type="term" value="P:system development"/>
    <property type="evidence" value="ECO:0007669"/>
    <property type="project" value="UniProtKB-ARBA"/>
</dbReference>
<keyword evidence="2" id="KW-0964">Secreted</keyword>
<evidence type="ECO:0000256" key="5">
    <source>
        <dbReference type="ARBA" id="ARBA00023054"/>
    </source>
</evidence>
<dbReference type="PROSITE" id="PS00022">
    <property type="entry name" value="EGF_1"/>
    <property type="match status" value="1"/>
</dbReference>
<dbReference type="AlphaFoldDB" id="A0A146MHY7"/>
<keyword evidence="6 9" id="KW-1015">Disulfide bond</keyword>
<sequence>NLFDGQCECKENFGGLQCNECKENHWGDPKRNECFKCYCNIYGSETLQCHRKTGACVCRPGIGGHDCDECDRGYLGNAPECTPCGECFDNWDRILKGHRDTTWQIIERAKNIKKIGATGAYTKEFDEMQNQLMEI</sequence>
<feature type="domain" description="Laminin EGF-like" evidence="10">
    <location>
        <begin position="1"/>
        <end position="36"/>
    </location>
</feature>
<comment type="caution">
    <text evidence="9">Lacks conserved residue(s) required for the propagation of feature annotation.</text>
</comment>
<keyword evidence="3" id="KW-0272">Extracellular matrix</keyword>
<feature type="domain" description="Laminin EGF-like" evidence="10">
    <location>
        <begin position="37"/>
        <end position="83"/>
    </location>
</feature>
<dbReference type="GO" id="GO:0009887">
    <property type="term" value="P:animal organ morphogenesis"/>
    <property type="evidence" value="ECO:0007669"/>
    <property type="project" value="TreeGrafter"/>
</dbReference>
<dbReference type="Gene3D" id="2.10.25.10">
    <property type="entry name" value="Laminin"/>
    <property type="match status" value="2"/>
</dbReference>
<dbReference type="SMART" id="SM00180">
    <property type="entry name" value="EGF_Lam"/>
    <property type="match status" value="2"/>
</dbReference>
<dbReference type="PROSITE" id="PS50027">
    <property type="entry name" value="EGF_LAM_2"/>
    <property type="match status" value="2"/>
</dbReference>
<dbReference type="Pfam" id="PF00053">
    <property type="entry name" value="EGF_laminin"/>
    <property type="match status" value="2"/>
</dbReference>
<evidence type="ECO:0000313" key="11">
    <source>
        <dbReference type="EMBL" id="JAQ18567.1"/>
    </source>
</evidence>
<evidence type="ECO:0000256" key="2">
    <source>
        <dbReference type="ARBA" id="ARBA00022525"/>
    </source>
</evidence>
<dbReference type="InterPro" id="IPR000742">
    <property type="entry name" value="EGF"/>
</dbReference>
<dbReference type="PANTHER" id="PTHR10574:SF406">
    <property type="entry name" value="LAMININ SUBUNIT ALPHA 5"/>
    <property type="match status" value="1"/>
</dbReference>
<feature type="non-terminal residue" evidence="11">
    <location>
        <position position="135"/>
    </location>
</feature>
<protein>
    <submittedName>
        <fullName evidence="11">Laminin subunit beta-1</fullName>
    </submittedName>
</protein>
<accession>A0A146MHY7</accession>
<keyword evidence="8 9" id="KW-0424">Laminin EGF-like domain</keyword>
<dbReference type="EMBL" id="GDHC01000062">
    <property type="protein sequence ID" value="JAQ18567.1"/>
    <property type="molecule type" value="Transcribed_RNA"/>
</dbReference>
<dbReference type="GO" id="GO:0009888">
    <property type="term" value="P:tissue development"/>
    <property type="evidence" value="ECO:0007669"/>
    <property type="project" value="TreeGrafter"/>
</dbReference>
<dbReference type="PROSITE" id="PS01248">
    <property type="entry name" value="EGF_LAM_1"/>
    <property type="match status" value="2"/>
</dbReference>
<dbReference type="FunFam" id="2.10.25.10:FF:000135">
    <property type="entry name" value="Laminin subunit beta 4"/>
    <property type="match status" value="1"/>
</dbReference>
<organism evidence="11">
    <name type="scientific">Lygus hesperus</name>
    <name type="common">Western plant bug</name>
    <dbReference type="NCBI Taxonomy" id="30085"/>
    <lineage>
        <taxon>Eukaryota</taxon>
        <taxon>Metazoa</taxon>
        <taxon>Ecdysozoa</taxon>
        <taxon>Arthropoda</taxon>
        <taxon>Hexapoda</taxon>
        <taxon>Insecta</taxon>
        <taxon>Pterygota</taxon>
        <taxon>Neoptera</taxon>
        <taxon>Paraneoptera</taxon>
        <taxon>Hemiptera</taxon>
        <taxon>Heteroptera</taxon>
        <taxon>Panheteroptera</taxon>
        <taxon>Cimicomorpha</taxon>
        <taxon>Miridae</taxon>
        <taxon>Mirini</taxon>
        <taxon>Lygus</taxon>
    </lineage>
</organism>
<dbReference type="InterPro" id="IPR050440">
    <property type="entry name" value="Laminin/Netrin_ECM"/>
</dbReference>
<keyword evidence="4" id="KW-0677">Repeat</keyword>
<evidence type="ECO:0000256" key="4">
    <source>
        <dbReference type="ARBA" id="ARBA00022737"/>
    </source>
</evidence>
<feature type="disulfide bond" evidence="9">
    <location>
        <begin position="9"/>
        <end position="18"/>
    </location>
</feature>
<feature type="disulfide bond" evidence="9">
    <location>
        <begin position="39"/>
        <end position="56"/>
    </location>
</feature>
<dbReference type="InterPro" id="IPR002049">
    <property type="entry name" value="LE_dom"/>
</dbReference>
<dbReference type="SUPFAM" id="SSF57196">
    <property type="entry name" value="EGF/Laminin"/>
    <property type="match status" value="2"/>
</dbReference>
<proteinExistence type="predicted"/>
<feature type="disulfide bond" evidence="9">
    <location>
        <begin position="37"/>
        <end position="49"/>
    </location>
</feature>
<evidence type="ECO:0000256" key="8">
    <source>
        <dbReference type="ARBA" id="ARBA00023292"/>
    </source>
</evidence>
<evidence type="ECO:0000256" key="9">
    <source>
        <dbReference type="PROSITE-ProRule" id="PRU00460"/>
    </source>
</evidence>
<evidence type="ECO:0000256" key="7">
    <source>
        <dbReference type="ARBA" id="ARBA00023180"/>
    </source>
</evidence>
<dbReference type="PANTHER" id="PTHR10574">
    <property type="entry name" value="NETRIN/LAMININ-RELATED"/>
    <property type="match status" value="1"/>
</dbReference>
<keyword evidence="5" id="KW-0175">Coiled coil</keyword>
<dbReference type="CDD" id="cd00055">
    <property type="entry name" value="EGF_Lam"/>
    <property type="match status" value="2"/>
</dbReference>
<evidence type="ECO:0000256" key="6">
    <source>
        <dbReference type="ARBA" id="ARBA00023157"/>
    </source>
</evidence>
<name>A0A146MHY7_LYGHE</name>
<feature type="non-terminal residue" evidence="11">
    <location>
        <position position="1"/>
    </location>
</feature>
<evidence type="ECO:0000256" key="3">
    <source>
        <dbReference type="ARBA" id="ARBA00022530"/>
    </source>
</evidence>
<evidence type="ECO:0000259" key="10">
    <source>
        <dbReference type="PROSITE" id="PS50027"/>
    </source>
</evidence>
<keyword evidence="7" id="KW-0325">Glycoprotein</keyword>
<comment type="subcellular location">
    <subcellularLocation>
        <location evidence="1">Secreted</location>
        <location evidence="1">Extracellular space</location>
        <location evidence="1">Extracellular matrix</location>
    </subcellularLocation>
</comment>